<reference evidence="2" key="2">
    <citation type="submission" date="2022-01" db="EMBL/GenBank/DDBJ databases">
        <authorList>
            <person name="Yamashiro T."/>
            <person name="Shiraishi A."/>
            <person name="Satake H."/>
            <person name="Nakayama K."/>
        </authorList>
    </citation>
    <scope>NUCLEOTIDE SEQUENCE</scope>
</reference>
<proteinExistence type="predicted"/>
<feature type="compositionally biased region" description="Low complexity" evidence="1">
    <location>
        <begin position="82"/>
        <end position="97"/>
    </location>
</feature>
<keyword evidence="3" id="KW-1185">Reference proteome</keyword>
<evidence type="ECO:0000313" key="3">
    <source>
        <dbReference type="Proteomes" id="UP001151760"/>
    </source>
</evidence>
<comment type="caution">
    <text evidence="2">The sequence shown here is derived from an EMBL/GenBank/DDBJ whole genome shotgun (WGS) entry which is preliminary data.</text>
</comment>
<dbReference type="EMBL" id="BQNB010010994">
    <property type="protein sequence ID" value="GJS84692.1"/>
    <property type="molecule type" value="Genomic_DNA"/>
</dbReference>
<evidence type="ECO:0000313" key="2">
    <source>
        <dbReference type="EMBL" id="GJS84692.1"/>
    </source>
</evidence>
<sequence length="282" mass="31476">MVASVILISYDSSEESVGSSTSQEWGSAGVAPPPVGVHDLTVQLTSETNTKILHPFPTRIPANRRRFLSSSSSPPCKRRRVSPCSSLSPTHSSSPVSRLRDPSSAYHHEVSVKVNTKMDIEDSIKTGAEGDIERDTKSDIDSDILANIEADIAHDAANTIDADASDWCSSNSEGVSRARETFEIGLDVVIQQLYDHMLEFPAQRIANIKEEQRTLEVMAITVDTKRNRMLERISVLEGSVMRLRETLTMERERTASVEHCLGYVTEELRRIRLTYQYNKIEI</sequence>
<organism evidence="2 3">
    <name type="scientific">Tanacetum coccineum</name>
    <dbReference type="NCBI Taxonomy" id="301880"/>
    <lineage>
        <taxon>Eukaryota</taxon>
        <taxon>Viridiplantae</taxon>
        <taxon>Streptophyta</taxon>
        <taxon>Embryophyta</taxon>
        <taxon>Tracheophyta</taxon>
        <taxon>Spermatophyta</taxon>
        <taxon>Magnoliopsida</taxon>
        <taxon>eudicotyledons</taxon>
        <taxon>Gunneridae</taxon>
        <taxon>Pentapetalae</taxon>
        <taxon>asterids</taxon>
        <taxon>campanulids</taxon>
        <taxon>Asterales</taxon>
        <taxon>Asteraceae</taxon>
        <taxon>Asteroideae</taxon>
        <taxon>Anthemideae</taxon>
        <taxon>Anthemidinae</taxon>
        <taxon>Tanacetum</taxon>
    </lineage>
</organism>
<dbReference type="Proteomes" id="UP001151760">
    <property type="component" value="Unassembled WGS sequence"/>
</dbReference>
<protein>
    <submittedName>
        <fullName evidence="2">Uncharacterized protein</fullName>
    </submittedName>
</protein>
<accession>A0ABQ4Z4A1</accession>
<evidence type="ECO:0000256" key="1">
    <source>
        <dbReference type="SAM" id="MobiDB-lite"/>
    </source>
</evidence>
<name>A0ABQ4Z4A1_9ASTR</name>
<gene>
    <name evidence="2" type="ORF">Tco_0751233</name>
</gene>
<feature type="region of interest" description="Disordered" evidence="1">
    <location>
        <begin position="63"/>
        <end position="105"/>
    </location>
</feature>
<reference evidence="2" key="1">
    <citation type="journal article" date="2022" name="Int. J. Mol. Sci.">
        <title>Draft Genome of Tanacetum Coccineum: Genomic Comparison of Closely Related Tanacetum-Family Plants.</title>
        <authorList>
            <person name="Yamashiro T."/>
            <person name="Shiraishi A."/>
            <person name="Nakayama K."/>
            <person name="Satake H."/>
        </authorList>
    </citation>
    <scope>NUCLEOTIDE SEQUENCE</scope>
</reference>